<keyword evidence="4" id="KW-1185">Reference proteome</keyword>
<evidence type="ECO:0000313" key="1">
    <source>
        <dbReference type="EMBL" id="QPQ93085.1"/>
    </source>
</evidence>
<reference evidence="1 3" key="1">
    <citation type="submission" date="2020-12" db="EMBL/GenBank/DDBJ databases">
        <title>FDA dAtabase for Regulatory Grade micrObial Sequences (FDA-ARGOS): Supporting development and validation of Infectious Disease Dx tests.</title>
        <authorList>
            <person name="Minogue T."/>
            <person name="Wolcott M."/>
            <person name="Wasieloski L."/>
            <person name="Aguilar W."/>
            <person name="Moore D."/>
            <person name="Jaissle J."/>
            <person name="Tallon L."/>
            <person name="Sadzewicz L."/>
            <person name="Zhao X."/>
            <person name="Boylan J."/>
            <person name="Ott S."/>
            <person name="Bowen H."/>
            <person name="Vavikolanu K."/>
            <person name="Mehta A."/>
            <person name="Aluvathingal J."/>
            <person name="Nadendla S."/>
            <person name="Yan Y."/>
            <person name="Sichtig H."/>
        </authorList>
    </citation>
    <scope>NUCLEOTIDE SEQUENCE [LARGE SCALE GENOMIC DNA]</scope>
    <source>
        <strain evidence="1 3">FDAARGOS_949</strain>
    </source>
</reference>
<dbReference type="CDD" id="cd20743">
    <property type="entry name" value="FIX_RhsA-like"/>
    <property type="match status" value="1"/>
</dbReference>
<dbReference type="EMBL" id="CP099587">
    <property type="protein sequence ID" value="USS47321.1"/>
    <property type="molecule type" value="Genomic_DNA"/>
</dbReference>
<gene>
    <name evidence="1" type="ORF">I6H06_12325</name>
    <name evidence="2" type="ORF">NFI99_20950</name>
</gene>
<proteinExistence type="predicted"/>
<evidence type="ECO:0000313" key="2">
    <source>
        <dbReference type="EMBL" id="USS47321.1"/>
    </source>
</evidence>
<dbReference type="Proteomes" id="UP001056386">
    <property type="component" value="Chromosome 1"/>
</dbReference>
<protein>
    <submittedName>
        <fullName evidence="1">Rhs family protein</fullName>
    </submittedName>
</protein>
<dbReference type="EMBL" id="CP065601">
    <property type="protein sequence ID" value="QPQ93085.1"/>
    <property type="molecule type" value="Genomic_DNA"/>
</dbReference>
<reference evidence="2" key="2">
    <citation type="submission" date="2022-06" db="EMBL/GenBank/DDBJ databases">
        <title>Draft genome sequence of Burkholderia glumae strain GR20004 isolated from rice panicle showing bacterial panicle blight.</title>
        <authorList>
            <person name="Choi S.Y."/>
            <person name="Lee Y.H."/>
        </authorList>
    </citation>
    <scope>NUCLEOTIDE SEQUENCE</scope>
    <source>
        <strain evidence="2">GR20004</strain>
    </source>
</reference>
<evidence type="ECO:0000313" key="3">
    <source>
        <dbReference type="Proteomes" id="UP000594892"/>
    </source>
</evidence>
<dbReference type="Proteomes" id="UP000594892">
    <property type="component" value="Chromosome 2"/>
</dbReference>
<organism evidence="1 3">
    <name type="scientific">Burkholderia glumae</name>
    <name type="common">Pseudomonas glumae</name>
    <dbReference type="NCBI Taxonomy" id="337"/>
    <lineage>
        <taxon>Bacteria</taxon>
        <taxon>Pseudomonadati</taxon>
        <taxon>Pseudomonadota</taxon>
        <taxon>Betaproteobacteria</taxon>
        <taxon>Burkholderiales</taxon>
        <taxon>Burkholderiaceae</taxon>
        <taxon>Burkholderia</taxon>
    </lineage>
</organism>
<dbReference type="RefSeq" id="WP_015876215.1">
    <property type="nucleotide sequence ID" value="NZ_CP021074.1"/>
</dbReference>
<accession>A0AAQ0BU04</accession>
<evidence type="ECO:0000313" key="4">
    <source>
        <dbReference type="Proteomes" id="UP001056386"/>
    </source>
</evidence>
<sequence>MNSPAAMQPTATAVYIGPLDGFYKVDIDANLRDLSQWLIEVSHGVITVERLKTVAENTPVLANIFAAVDVISDIRAMIDHGDRPLDLFDWLNLGLDLIGVIPVDDRCGAALAGRGCSEALANCAFSCSRSACGALGLS</sequence>
<dbReference type="GeneID" id="45698454"/>
<dbReference type="AlphaFoldDB" id="A0AAQ0BU04"/>
<name>A0AAQ0BU04_BURGL</name>